<organism evidence="2 3">
    <name type="scientific">Massilicoli timonensis</name>
    <dbReference type="NCBI Taxonomy" id="2015901"/>
    <lineage>
        <taxon>Bacteria</taxon>
        <taxon>Bacillati</taxon>
        <taxon>Bacillota</taxon>
        <taxon>Erysipelotrichia</taxon>
        <taxon>Erysipelotrichales</taxon>
        <taxon>Erysipelotrichaceae</taxon>
        <taxon>Massilicoli</taxon>
    </lineage>
</organism>
<evidence type="ECO:0000313" key="2">
    <source>
        <dbReference type="EMBL" id="MCQ5121633.1"/>
    </source>
</evidence>
<dbReference type="RefSeq" id="WP_178200792.1">
    <property type="nucleotide sequence ID" value="NZ_CALVCM010000002.1"/>
</dbReference>
<evidence type="ECO:0000313" key="3">
    <source>
        <dbReference type="Proteomes" id="UP001524435"/>
    </source>
</evidence>
<dbReference type="Proteomes" id="UP001524435">
    <property type="component" value="Unassembled WGS sequence"/>
</dbReference>
<keyword evidence="3" id="KW-1185">Reference proteome</keyword>
<accession>A0ABT1SK90</accession>
<dbReference type="Pfam" id="PF17032">
    <property type="entry name" value="Zn_ribbon_15"/>
    <property type="match status" value="1"/>
</dbReference>
<feature type="domain" description="Zinc-ribbon 15" evidence="1">
    <location>
        <begin position="22"/>
        <end position="69"/>
    </location>
</feature>
<protein>
    <submittedName>
        <fullName evidence="2">Zinc ribbon domain-containing protein</fullName>
    </submittedName>
</protein>
<name>A0ABT1SK90_9FIRM</name>
<evidence type="ECO:0000259" key="1">
    <source>
        <dbReference type="Pfam" id="PF17032"/>
    </source>
</evidence>
<proteinExistence type="predicted"/>
<comment type="caution">
    <text evidence="2">The sequence shown here is derived from an EMBL/GenBank/DDBJ whole genome shotgun (WGS) entry which is preliminary data.</text>
</comment>
<gene>
    <name evidence="2" type="ORF">NE663_05080</name>
</gene>
<dbReference type="InterPro" id="IPR031493">
    <property type="entry name" value="Zinc_ribbon_15"/>
</dbReference>
<sequence>MMILYSWGTKVKKSTYLGLRPCANCDGYTHYYLFRQVRYFSIFYIPIIQFTKSYFIGCSSCMRGTQIDKTAAKEYKERYARFPTQHHLERVFEMIQTWSAKKEGKEEKAQLLQEIGKICNFSGHEEYLENLIAEIDQGKQEEAACIEES</sequence>
<dbReference type="EMBL" id="JANGCH010000005">
    <property type="protein sequence ID" value="MCQ5121633.1"/>
    <property type="molecule type" value="Genomic_DNA"/>
</dbReference>
<reference evidence="2 3" key="1">
    <citation type="submission" date="2022-06" db="EMBL/GenBank/DDBJ databases">
        <title>Isolation of gut microbiota from human fecal samples.</title>
        <authorList>
            <person name="Pamer E.G."/>
            <person name="Barat B."/>
            <person name="Waligurski E."/>
            <person name="Medina S."/>
            <person name="Paddock L."/>
            <person name="Mostad J."/>
        </authorList>
    </citation>
    <scope>NUCLEOTIDE SEQUENCE [LARGE SCALE GENOMIC DNA]</scope>
    <source>
        <strain evidence="2 3">DFI.6.1</strain>
    </source>
</reference>